<dbReference type="Pfam" id="PF01168">
    <property type="entry name" value="Ala_racemase_N"/>
    <property type="match status" value="1"/>
</dbReference>
<feature type="binding site" evidence="5">
    <location>
        <position position="337"/>
    </location>
    <ligand>
        <name>substrate</name>
    </ligand>
</feature>
<dbReference type="InterPro" id="IPR011079">
    <property type="entry name" value="Ala_racemase_C"/>
</dbReference>
<evidence type="ECO:0000256" key="3">
    <source>
        <dbReference type="ARBA" id="ARBA00023235"/>
    </source>
</evidence>
<dbReference type="NCBIfam" id="TIGR00492">
    <property type="entry name" value="alr"/>
    <property type="match status" value="1"/>
</dbReference>
<accession>A0AAN9GM55</accession>
<evidence type="ECO:0000256" key="1">
    <source>
        <dbReference type="ARBA" id="ARBA00001933"/>
    </source>
</evidence>
<reference evidence="7 8" key="1">
    <citation type="submission" date="2024-02" db="EMBL/GenBank/DDBJ databases">
        <title>Chromosome-scale genome assembly of the rough periwinkle Littorina saxatilis.</title>
        <authorList>
            <person name="De Jode A."/>
            <person name="Faria R."/>
            <person name="Formenti G."/>
            <person name="Sims Y."/>
            <person name="Smith T.P."/>
            <person name="Tracey A."/>
            <person name="Wood J.M.D."/>
            <person name="Zagrodzka Z.B."/>
            <person name="Johannesson K."/>
            <person name="Butlin R.K."/>
            <person name="Leder E.H."/>
        </authorList>
    </citation>
    <scope>NUCLEOTIDE SEQUENCE [LARGE SCALE GENOMIC DNA]</scope>
    <source>
        <strain evidence="7">Snail1</strain>
        <tissue evidence="7">Muscle</tissue>
    </source>
</reference>
<dbReference type="Proteomes" id="UP001374579">
    <property type="component" value="Unassembled WGS sequence"/>
</dbReference>
<name>A0AAN9GM55_9CAEN</name>
<evidence type="ECO:0000313" key="8">
    <source>
        <dbReference type="Proteomes" id="UP001374579"/>
    </source>
</evidence>
<dbReference type="EMBL" id="JBAMIC010000002">
    <property type="protein sequence ID" value="KAK7113717.1"/>
    <property type="molecule type" value="Genomic_DNA"/>
</dbReference>
<keyword evidence="8" id="KW-1185">Reference proteome</keyword>
<dbReference type="InterPro" id="IPR029066">
    <property type="entry name" value="PLP-binding_barrel"/>
</dbReference>
<evidence type="ECO:0000313" key="7">
    <source>
        <dbReference type="EMBL" id="KAK7113717.1"/>
    </source>
</evidence>
<keyword evidence="2 4" id="KW-0663">Pyridoxal phosphate</keyword>
<dbReference type="InterPro" id="IPR020622">
    <property type="entry name" value="Ala_racemase_pyridoxalP-BS"/>
</dbReference>
<dbReference type="PANTHER" id="PTHR30511">
    <property type="entry name" value="ALANINE RACEMASE"/>
    <property type="match status" value="1"/>
</dbReference>
<feature type="modified residue" description="N6-(pyridoxal phosphate)lysine" evidence="4">
    <location>
        <position position="60"/>
    </location>
</feature>
<gene>
    <name evidence="7" type="ORF">V1264_012958</name>
</gene>
<dbReference type="Pfam" id="PF00842">
    <property type="entry name" value="Ala_racemase_C"/>
    <property type="match status" value="1"/>
</dbReference>
<dbReference type="PRINTS" id="PR00992">
    <property type="entry name" value="ALARACEMASE"/>
</dbReference>
<organism evidence="7 8">
    <name type="scientific">Littorina saxatilis</name>
    <dbReference type="NCBI Taxonomy" id="31220"/>
    <lineage>
        <taxon>Eukaryota</taxon>
        <taxon>Metazoa</taxon>
        <taxon>Spiralia</taxon>
        <taxon>Lophotrochozoa</taxon>
        <taxon>Mollusca</taxon>
        <taxon>Gastropoda</taxon>
        <taxon>Caenogastropoda</taxon>
        <taxon>Littorinimorpha</taxon>
        <taxon>Littorinoidea</taxon>
        <taxon>Littorinidae</taxon>
        <taxon>Littorina</taxon>
    </lineage>
</organism>
<feature type="binding site" evidence="5">
    <location>
        <position position="159"/>
    </location>
    <ligand>
        <name>substrate</name>
    </ligand>
</feature>
<keyword evidence="3" id="KW-0413">Isomerase</keyword>
<evidence type="ECO:0000256" key="4">
    <source>
        <dbReference type="PIRSR" id="PIRSR600821-50"/>
    </source>
</evidence>
<dbReference type="SMART" id="SM01005">
    <property type="entry name" value="Ala_racemase_C"/>
    <property type="match status" value="1"/>
</dbReference>
<comment type="cofactor">
    <cofactor evidence="1 4">
        <name>pyridoxal 5'-phosphate</name>
        <dbReference type="ChEBI" id="CHEBI:597326"/>
    </cofactor>
</comment>
<dbReference type="GO" id="GO:0005829">
    <property type="term" value="C:cytosol"/>
    <property type="evidence" value="ECO:0007669"/>
    <property type="project" value="TreeGrafter"/>
</dbReference>
<comment type="caution">
    <text evidence="7">The sequence shown here is derived from an EMBL/GenBank/DDBJ whole genome shotgun (WGS) entry which is preliminary data.</text>
</comment>
<evidence type="ECO:0000259" key="6">
    <source>
        <dbReference type="SMART" id="SM01005"/>
    </source>
</evidence>
<evidence type="ECO:0000256" key="2">
    <source>
        <dbReference type="ARBA" id="ARBA00022898"/>
    </source>
</evidence>
<dbReference type="InterPro" id="IPR000821">
    <property type="entry name" value="Ala_racemase"/>
</dbReference>
<protein>
    <recommendedName>
        <fullName evidence="6">Alanine racemase C-terminal domain-containing protein</fullName>
    </recommendedName>
</protein>
<evidence type="ECO:0000256" key="5">
    <source>
        <dbReference type="PIRSR" id="PIRSR600821-52"/>
    </source>
</evidence>
<dbReference type="InterPro" id="IPR001608">
    <property type="entry name" value="Ala_racemase_N"/>
</dbReference>
<dbReference type="GO" id="GO:0008784">
    <property type="term" value="F:alanine racemase activity"/>
    <property type="evidence" value="ECO:0007669"/>
    <property type="project" value="InterPro"/>
</dbReference>
<dbReference type="InterPro" id="IPR009006">
    <property type="entry name" value="Ala_racemase/Decarboxylase_C"/>
</dbReference>
<dbReference type="Gene3D" id="2.40.37.10">
    <property type="entry name" value="Lyase, Ornithine Decarboxylase, Chain A, domain 1"/>
    <property type="match status" value="1"/>
</dbReference>
<dbReference type="PANTHER" id="PTHR30511:SF0">
    <property type="entry name" value="ALANINE RACEMASE, CATABOLIC-RELATED"/>
    <property type="match status" value="1"/>
</dbReference>
<feature type="domain" description="Alanine racemase C-terminal" evidence="6">
    <location>
        <begin position="267"/>
        <end position="394"/>
    </location>
</feature>
<dbReference type="SUPFAM" id="SSF50621">
    <property type="entry name" value="Alanine racemase C-terminal domain-like"/>
    <property type="match status" value="1"/>
</dbReference>
<dbReference type="GO" id="GO:0030170">
    <property type="term" value="F:pyridoxal phosphate binding"/>
    <property type="evidence" value="ECO:0007669"/>
    <property type="project" value="TreeGrafter"/>
</dbReference>
<dbReference type="SUPFAM" id="SSF51419">
    <property type="entry name" value="PLP-binding barrel"/>
    <property type="match status" value="1"/>
</dbReference>
<dbReference type="CDD" id="cd00430">
    <property type="entry name" value="PLPDE_III_AR"/>
    <property type="match status" value="1"/>
</dbReference>
<dbReference type="PROSITE" id="PS00395">
    <property type="entry name" value="ALANINE_RACEMASE"/>
    <property type="match status" value="1"/>
</dbReference>
<dbReference type="GO" id="GO:0006522">
    <property type="term" value="P:alanine metabolic process"/>
    <property type="evidence" value="ECO:0007669"/>
    <property type="project" value="InterPro"/>
</dbReference>
<dbReference type="Gene3D" id="3.20.20.10">
    <property type="entry name" value="Alanine racemase"/>
    <property type="match status" value="1"/>
</dbReference>
<dbReference type="AlphaFoldDB" id="A0AAN9GM55"/>
<sequence>MNKRKQAPPAPKPAPAWAAVEFNLAGRSTFLRIDLDAILHNIKTLRSRCASHTDVIAVIKGNAYGHGSVALARYLYSNGVQHFAVASAVEGQELRQAGVQGFIQVFGNCVEEEIAVMRQYQMTPTVTSEAFLKQWALWPAPVQIPLPAVAIKVDSGMSRNGCQSEELPGIIKLCDDLGVPIHSLMSHFAQSWDDDKFTQQQLDTFLAAVKPYRNRGIKLHAANSAAIIRGVATDLDFIRPGICLYGLAPDSTKKTAQIIEDFGLRPALCWVAHPSMVKRLLPGRHVGYDQTYVLDNEETIATFSLGYADGYNRLLSGKGILTDMDGEEQRLVGRVSMDAITVVVKDDTTIETPFYIYTSDYTSPNSVTGMARTIGTIPYEVGTSLSTRLPRLYVTGNTVFTVDGREAAVAVTNNKPVDEEIPSKKVKS</sequence>
<proteinExistence type="predicted"/>